<sequence length="280" mass="30657">MDTKKVWLVTGASKGLGLTLVKTLLDQGYRVAATSRSLTALKNAVGKHEAFLPLQVDLMNEESVESAISQVLNHYGHLDVVVNNAGYGQNGTLEEISDAEARQNFDVNVFGMLNVIRKAMPHLREQRSGHFFNIASIGGMVGDFPGFGIYCATKFAVVGFTEALSVEANPFGIHTTLVYPGYFRTDFLSDDSLKLAKNRMDVYAEARESERLHKEEIAGNQLGDPEKAAEVLIKVAESDNPALHLFLGSDAYGMAQQKLKTLETALEATKELSHSTDFKN</sequence>
<dbReference type="InterPro" id="IPR002347">
    <property type="entry name" value="SDR_fam"/>
</dbReference>
<dbReference type="STRING" id="1055723.SAMN05216293_3383"/>
<keyword evidence="2" id="KW-0560">Oxidoreductase</keyword>
<dbReference type="Pfam" id="PF00106">
    <property type="entry name" value="adh_short"/>
    <property type="match status" value="1"/>
</dbReference>
<protein>
    <submittedName>
        <fullName evidence="5">NADP-dependent 3-hydroxy acid dehydrogenase YdfG</fullName>
    </submittedName>
</protein>
<name>A0A1M7AE51_9FLAO</name>
<evidence type="ECO:0000313" key="5">
    <source>
        <dbReference type="EMBL" id="SHL41063.1"/>
    </source>
</evidence>
<dbReference type="PANTHER" id="PTHR43976:SF16">
    <property type="entry name" value="SHORT-CHAIN DEHYDROGENASE_REDUCTASE FAMILY PROTEIN"/>
    <property type="match status" value="1"/>
</dbReference>
<dbReference type="InterPro" id="IPR020904">
    <property type="entry name" value="Sc_DH/Rdtase_CS"/>
</dbReference>
<dbReference type="InterPro" id="IPR036291">
    <property type="entry name" value="NAD(P)-bd_dom_sf"/>
</dbReference>
<dbReference type="Gene3D" id="3.40.50.720">
    <property type="entry name" value="NAD(P)-binding Rossmann-like Domain"/>
    <property type="match status" value="1"/>
</dbReference>
<reference evidence="5 6" key="1">
    <citation type="submission" date="2016-11" db="EMBL/GenBank/DDBJ databases">
        <authorList>
            <person name="Varghese N."/>
            <person name="Submissions S."/>
        </authorList>
    </citation>
    <scope>NUCLEOTIDE SEQUENCE [LARGE SCALE GENOMIC DNA]</scope>
    <source>
        <strain evidence="5 6">CGMCC 1.12174</strain>
        <strain evidence="4 7">DSM 26351</strain>
    </source>
</reference>
<evidence type="ECO:0000256" key="3">
    <source>
        <dbReference type="RuleBase" id="RU000363"/>
    </source>
</evidence>
<dbReference type="PROSITE" id="PS00061">
    <property type="entry name" value="ADH_SHORT"/>
    <property type="match status" value="1"/>
</dbReference>
<dbReference type="SUPFAM" id="SSF51735">
    <property type="entry name" value="NAD(P)-binding Rossmann-fold domains"/>
    <property type="match status" value="1"/>
</dbReference>
<dbReference type="PRINTS" id="PR00081">
    <property type="entry name" value="GDHRDH"/>
</dbReference>
<dbReference type="AlphaFoldDB" id="A0A1M7AE51"/>
<dbReference type="PANTHER" id="PTHR43976">
    <property type="entry name" value="SHORT CHAIN DEHYDROGENASE"/>
    <property type="match status" value="1"/>
</dbReference>
<proteinExistence type="inferred from homology"/>
<comment type="caution">
    <text evidence="5">The sequence shown here is derived from an EMBL/GenBank/DDBJ whole genome shotgun (WGS) entry which is preliminary data.</text>
</comment>
<comment type="similarity">
    <text evidence="1 3">Belongs to the short-chain dehydrogenases/reductases (SDR) family.</text>
</comment>
<dbReference type="RefSeq" id="WP_072882087.1">
    <property type="nucleotide sequence ID" value="NZ_FOKU01000009.1"/>
</dbReference>
<dbReference type="Proteomes" id="UP000198940">
    <property type="component" value="Unassembled WGS sequence"/>
</dbReference>
<dbReference type="EMBL" id="FOKU01000009">
    <property type="protein sequence ID" value="SFC33059.1"/>
    <property type="molecule type" value="Genomic_DNA"/>
</dbReference>
<organism evidence="5 6">
    <name type="scientific">Flagellimonas taeanensis</name>
    <dbReference type="NCBI Taxonomy" id="1005926"/>
    <lineage>
        <taxon>Bacteria</taxon>
        <taxon>Pseudomonadati</taxon>
        <taxon>Bacteroidota</taxon>
        <taxon>Flavobacteriia</taxon>
        <taxon>Flavobacteriales</taxon>
        <taxon>Flavobacteriaceae</taxon>
        <taxon>Flagellimonas</taxon>
    </lineage>
</organism>
<dbReference type="Proteomes" id="UP000184031">
    <property type="component" value="Unassembled WGS sequence"/>
</dbReference>
<evidence type="ECO:0000313" key="7">
    <source>
        <dbReference type="Proteomes" id="UP000198940"/>
    </source>
</evidence>
<evidence type="ECO:0000256" key="2">
    <source>
        <dbReference type="ARBA" id="ARBA00023002"/>
    </source>
</evidence>
<dbReference type="InterPro" id="IPR051911">
    <property type="entry name" value="SDR_oxidoreductase"/>
</dbReference>
<dbReference type="PRINTS" id="PR00080">
    <property type="entry name" value="SDRFAMILY"/>
</dbReference>
<evidence type="ECO:0000313" key="6">
    <source>
        <dbReference type="Proteomes" id="UP000184031"/>
    </source>
</evidence>
<accession>A0A1M7AE51</accession>
<dbReference type="OrthoDB" id="822355at2"/>
<gene>
    <name evidence="4" type="ORF">SAMN04487891_10914</name>
    <name evidence="5" type="ORF">SAMN05216293_3383</name>
</gene>
<evidence type="ECO:0000256" key="1">
    <source>
        <dbReference type="ARBA" id="ARBA00006484"/>
    </source>
</evidence>
<dbReference type="CDD" id="cd05374">
    <property type="entry name" value="17beta-HSD-like_SDR_c"/>
    <property type="match status" value="1"/>
</dbReference>
<dbReference type="GO" id="GO:0016491">
    <property type="term" value="F:oxidoreductase activity"/>
    <property type="evidence" value="ECO:0007669"/>
    <property type="project" value="UniProtKB-KW"/>
</dbReference>
<keyword evidence="7" id="KW-1185">Reference proteome</keyword>
<dbReference type="EMBL" id="FRAT01000010">
    <property type="protein sequence ID" value="SHL41063.1"/>
    <property type="molecule type" value="Genomic_DNA"/>
</dbReference>
<evidence type="ECO:0000313" key="4">
    <source>
        <dbReference type="EMBL" id="SFC33059.1"/>
    </source>
</evidence>